<keyword evidence="2" id="KW-1133">Transmembrane helix</keyword>
<name>A0A9X3ERR8_9BACT</name>
<dbReference type="Proteomes" id="UP001150924">
    <property type="component" value="Unassembled WGS sequence"/>
</dbReference>
<dbReference type="AlphaFoldDB" id="A0A9X3ERR8"/>
<feature type="compositionally biased region" description="Polar residues" evidence="1">
    <location>
        <begin position="60"/>
        <end position="69"/>
    </location>
</feature>
<proteinExistence type="predicted"/>
<feature type="chain" id="PRO_5040820343" evidence="3">
    <location>
        <begin position="25"/>
        <end position="262"/>
    </location>
</feature>
<organism evidence="4 5">
    <name type="scientific">Nannocystis pusilla</name>
    <dbReference type="NCBI Taxonomy" id="889268"/>
    <lineage>
        <taxon>Bacteria</taxon>
        <taxon>Pseudomonadati</taxon>
        <taxon>Myxococcota</taxon>
        <taxon>Polyangia</taxon>
        <taxon>Nannocystales</taxon>
        <taxon>Nannocystaceae</taxon>
        <taxon>Nannocystis</taxon>
    </lineage>
</organism>
<feature type="compositionally biased region" description="Low complexity" evidence="1">
    <location>
        <begin position="36"/>
        <end position="53"/>
    </location>
</feature>
<sequence>MRTARRCGALVLAGLVALPAPARAADLRPVDAPLEVPVPAAPERPAAQPAESPVAPTVSEDMSSGTGSMAQVPEARAEGPAPPPPPSLAPGAGLGEPEEAITVAVGLGPTAPGTKPEVALVDALERAARASAAPRTQVRRLRAGVGEGKHVCRERRDDLVILVEYLADRPDPVLLPHDCRLDRALGVRGSDAASHPELIAALWSEHESLVRDGAKERRRTRLGPKVRTGLIVGGAILAVGLAIGVVVAASLRREIVVLTVSP</sequence>
<feature type="signal peptide" evidence="3">
    <location>
        <begin position="1"/>
        <end position="24"/>
    </location>
</feature>
<keyword evidence="2" id="KW-0472">Membrane</keyword>
<comment type="caution">
    <text evidence="4">The sequence shown here is derived from an EMBL/GenBank/DDBJ whole genome shotgun (WGS) entry which is preliminary data.</text>
</comment>
<dbReference type="RefSeq" id="WP_267770646.1">
    <property type="nucleotide sequence ID" value="NZ_JAPNKE010000002.1"/>
</dbReference>
<accession>A0A9X3ERR8</accession>
<evidence type="ECO:0000313" key="4">
    <source>
        <dbReference type="EMBL" id="MCY1007995.1"/>
    </source>
</evidence>
<protein>
    <submittedName>
        <fullName evidence="4">Uncharacterized protein</fullName>
    </submittedName>
</protein>
<gene>
    <name evidence="4" type="ORF">OV079_21030</name>
</gene>
<feature type="region of interest" description="Disordered" evidence="1">
    <location>
        <begin position="36"/>
        <end position="94"/>
    </location>
</feature>
<evidence type="ECO:0000313" key="5">
    <source>
        <dbReference type="Proteomes" id="UP001150924"/>
    </source>
</evidence>
<evidence type="ECO:0000256" key="2">
    <source>
        <dbReference type="SAM" id="Phobius"/>
    </source>
</evidence>
<reference evidence="4" key="1">
    <citation type="submission" date="2022-11" db="EMBL/GenBank/DDBJ databases">
        <title>Minimal conservation of predation-associated metabolite biosynthetic gene clusters underscores biosynthetic potential of Myxococcota including descriptions for ten novel species: Archangium lansinium sp. nov., Myxococcus landrumus sp. nov., Nannocystis bai.</title>
        <authorList>
            <person name="Ahearne A."/>
            <person name="Stevens C."/>
            <person name="Phillips K."/>
        </authorList>
    </citation>
    <scope>NUCLEOTIDE SEQUENCE</scope>
    <source>
        <strain evidence="4">Na p29</strain>
    </source>
</reference>
<keyword evidence="3" id="KW-0732">Signal</keyword>
<feature type="transmembrane region" description="Helical" evidence="2">
    <location>
        <begin position="229"/>
        <end position="251"/>
    </location>
</feature>
<keyword evidence="2" id="KW-0812">Transmembrane</keyword>
<keyword evidence="5" id="KW-1185">Reference proteome</keyword>
<evidence type="ECO:0000256" key="1">
    <source>
        <dbReference type="SAM" id="MobiDB-lite"/>
    </source>
</evidence>
<evidence type="ECO:0000256" key="3">
    <source>
        <dbReference type="SAM" id="SignalP"/>
    </source>
</evidence>
<dbReference type="EMBL" id="JAPNKE010000002">
    <property type="protein sequence ID" value="MCY1007995.1"/>
    <property type="molecule type" value="Genomic_DNA"/>
</dbReference>